<evidence type="ECO:0000313" key="3">
    <source>
        <dbReference type="EMBL" id="JAC19120.1"/>
    </source>
</evidence>
<feature type="region of interest" description="Disordered" evidence="1">
    <location>
        <begin position="70"/>
        <end position="92"/>
    </location>
</feature>
<feature type="non-terminal residue" evidence="3">
    <location>
        <position position="163"/>
    </location>
</feature>
<proteinExistence type="evidence at transcript level"/>
<feature type="chain" id="PRO_5001520728" evidence="2">
    <location>
        <begin position="22"/>
        <end position="163"/>
    </location>
</feature>
<keyword evidence="2" id="KW-0732">Signal</keyword>
<evidence type="ECO:0000256" key="1">
    <source>
        <dbReference type="SAM" id="MobiDB-lite"/>
    </source>
</evidence>
<feature type="signal peptide" evidence="2">
    <location>
        <begin position="1"/>
        <end position="21"/>
    </location>
</feature>
<name>A0A023FCR4_AMBCJ</name>
<organism evidence="3">
    <name type="scientific">Amblyomma cajennense</name>
    <name type="common">Cayenne tick</name>
    <name type="synonym">Acarus cajennensis</name>
    <dbReference type="NCBI Taxonomy" id="34607"/>
    <lineage>
        <taxon>Eukaryota</taxon>
        <taxon>Metazoa</taxon>
        <taxon>Ecdysozoa</taxon>
        <taxon>Arthropoda</taxon>
        <taxon>Chelicerata</taxon>
        <taxon>Arachnida</taxon>
        <taxon>Acari</taxon>
        <taxon>Parasitiformes</taxon>
        <taxon>Ixodida</taxon>
        <taxon>Ixodoidea</taxon>
        <taxon>Ixodidae</taxon>
        <taxon>Amblyomminae</taxon>
        <taxon>Amblyomma</taxon>
    </lineage>
</organism>
<protein>
    <submittedName>
        <fullName evidence="3">Putative secreted protein</fullName>
    </submittedName>
</protein>
<evidence type="ECO:0000256" key="2">
    <source>
        <dbReference type="SAM" id="SignalP"/>
    </source>
</evidence>
<reference evidence="3" key="1">
    <citation type="submission" date="2014-03" db="EMBL/GenBank/DDBJ databases">
        <title>The sialotranscriptome of Amblyomma triste, Amblyomma parvum and Amblyomma cajennense ticks, uncovered by 454-based RNA-seq.</title>
        <authorList>
            <person name="Garcia G.R."/>
            <person name="Gardinassi L.G."/>
            <person name="Ribeiro J.M."/>
            <person name="Anatriello E."/>
            <person name="Ferreira B.R."/>
            <person name="Moreira H.N."/>
            <person name="Mafra C."/>
            <person name="Olegario M.M."/>
            <person name="Szabo P.J."/>
            <person name="Miranda-Santos I.K."/>
            <person name="Maruyama S.R."/>
        </authorList>
    </citation>
    <scope>NUCLEOTIDE SEQUENCE</scope>
    <source>
        <strain evidence="3">Uberlandia</strain>
        <tissue evidence="3">Salivary glands</tissue>
    </source>
</reference>
<feature type="compositionally biased region" description="Basic and acidic residues" evidence="1">
    <location>
        <begin position="73"/>
        <end position="92"/>
    </location>
</feature>
<accession>A0A023FCR4</accession>
<dbReference type="EMBL" id="GBBK01005362">
    <property type="protein sequence ID" value="JAC19120.1"/>
    <property type="molecule type" value="mRNA"/>
</dbReference>
<dbReference type="AlphaFoldDB" id="A0A023FCR4"/>
<sequence length="163" mass="18507">MRALVACLALFLALAVLHCDAKRRKRDAADKEGNCEYSGYVIKDGNTKRLSEPCEKVSCSGGSVNVTKCSMRKRSEGRSKDKEAKEENKGMDKKTRMRMLSRTAVAVRHCRSEVEWRHEAGACRTCRRLKIVLSWQNRAANRCQCRIKIVKIVCAWSASPRRT</sequence>